<gene>
    <name evidence="1" type="ORF">KUA55_10275</name>
</gene>
<evidence type="ECO:0000313" key="2">
    <source>
        <dbReference type="Proteomes" id="UP000774130"/>
    </source>
</evidence>
<reference evidence="1 2" key="1">
    <citation type="submission" date="2021-06" db="EMBL/GenBank/DDBJ databases">
        <title>Enterococcus alishanensis sp. nov., a novel lactic acid bacterium isolated from fresh coffee beans.</title>
        <authorList>
            <person name="Chen Y.-S."/>
        </authorList>
    </citation>
    <scope>NUCLEOTIDE SEQUENCE [LARGE SCALE GENOMIC DNA]</scope>
    <source>
        <strain evidence="1 2">ALS3</strain>
    </source>
</reference>
<protein>
    <submittedName>
        <fullName evidence="1">Uncharacterized protein</fullName>
    </submittedName>
</protein>
<dbReference type="RefSeq" id="WP_218326098.1">
    <property type="nucleotide sequence ID" value="NZ_JAHUZB010000003.1"/>
</dbReference>
<keyword evidence="2" id="KW-1185">Reference proteome</keyword>
<accession>A0ABS6TDR0</accession>
<name>A0ABS6TDR0_9ENTE</name>
<sequence length="76" mass="9014">MKVTSKNWGKSIRELQEPCEYCEGSPRLYEQVGDLTVDQVYQTIRVMVYPEDKEPTCMYIRMKYCPICGRELKKLN</sequence>
<evidence type="ECO:0000313" key="1">
    <source>
        <dbReference type="EMBL" id="MBV7391068.1"/>
    </source>
</evidence>
<dbReference type="Proteomes" id="UP000774130">
    <property type="component" value="Unassembled WGS sequence"/>
</dbReference>
<organism evidence="1 2">
    <name type="scientific">Enterococcus alishanensis</name>
    <dbReference type="NCBI Taxonomy" id="1303817"/>
    <lineage>
        <taxon>Bacteria</taxon>
        <taxon>Bacillati</taxon>
        <taxon>Bacillota</taxon>
        <taxon>Bacilli</taxon>
        <taxon>Lactobacillales</taxon>
        <taxon>Enterococcaceae</taxon>
        <taxon>Enterococcus</taxon>
    </lineage>
</organism>
<comment type="caution">
    <text evidence="1">The sequence shown here is derived from an EMBL/GenBank/DDBJ whole genome shotgun (WGS) entry which is preliminary data.</text>
</comment>
<dbReference type="EMBL" id="JAHUZB010000003">
    <property type="protein sequence ID" value="MBV7391068.1"/>
    <property type="molecule type" value="Genomic_DNA"/>
</dbReference>
<proteinExistence type="predicted"/>